<evidence type="ECO:0000256" key="2">
    <source>
        <dbReference type="PROSITE-ProRule" id="PRU00168"/>
    </source>
</evidence>
<dbReference type="Pfam" id="PF00618">
    <property type="entry name" value="RasGEF_N"/>
    <property type="match status" value="1"/>
</dbReference>
<reference evidence="6 7" key="2">
    <citation type="submission" date="2024-07" db="EMBL/GenBank/DDBJ databases">
        <authorList>
            <person name="Akdeniz Z."/>
        </authorList>
    </citation>
    <scope>NUCLEOTIDE SEQUENCE [LARGE SCALE GENOMIC DNA]</scope>
</reference>
<dbReference type="InterPro" id="IPR036964">
    <property type="entry name" value="RASGEF_cat_dom_sf"/>
</dbReference>
<keyword evidence="1 2" id="KW-0344">Guanine-nucleotide releasing factor</keyword>
<dbReference type="Gene3D" id="1.20.870.10">
    <property type="entry name" value="Son of sevenless (SoS) protein Chain: S domain 1"/>
    <property type="match status" value="1"/>
</dbReference>
<dbReference type="PROSITE" id="PS50009">
    <property type="entry name" value="RASGEF_CAT"/>
    <property type="match status" value="1"/>
</dbReference>
<dbReference type="SMART" id="SM00147">
    <property type="entry name" value="RasGEF"/>
    <property type="match status" value="1"/>
</dbReference>
<dbReference type="Pfam" id="PF00617">
    <property type="entry name" value="RasGEF"/>
    <property type="match status" value="1"/>
</dbReference>
<dbReference type="InterPro" id="IPR001895">
    <property type="entry name" value="RASGEF_cat_dom"/>
</dbReference>
<evidence type="ECO:0000313" key="7">
    <source>
        <dbReference type="Proteomes" id="UP001642409"/>
    </source>
</evidence>
<feature type="domain" description="N-terminal Ras-GEF" evidence="4">
    <location>
        <begin position="129"/>
        <end position="265"/>
    </location>
</feature>
<dbReference type="Gene3D" id="1.10.840.10">
    <property type="entry name" value="Ras guanine-nucleotide exchange factors catalytic domain"/>
    <property type="match status" value="1"/>
</dbReference>
<sequence length="582" mass="68293">MQLDFLKSAELIQPHLQPIIKGTIRVFVIVTSFTPFYFDIQENLEKSQILYKANQAFVKQIDTCAPLNLKYNRYIRFIDGIMIFADVAQILYANEKPINRPLIAEPFGLEQEFGPAYPIDNGDYSLFQAHKFPSSLYPNQLIMYLTNPHHYDEGSTQNMITWATFLFYMKNWFTTESLIKKLIERFNIRPPMKQNQQDFLKYWFVQHQIPVKMQVLKFFDNWIQYYRDDFTDIDIKIVKQFFVSLQDGYFAAQANNLIELIEKPLPVLTQAKFSFVLKCIEKDIKNGKQHLQEYHSGRLQFPMFSMYLGKQAAPRSILLAQINYEFNDEYQVTVAERCLQYVSAQDLQSCSIEALTYTIFYYLYETYRNIHPRELFGSPQSKLETQKFAPNVNLHIRRTNIVNHFVAMSVLTTKKKVQTFEKFIIVAQKLKELKNYDASMAVINGLNWAPVDRIGLSNELKGPIANKYLELKLIVGLGDNWQTIRKEINSTSSDELCVPVLSICLKDVFMTEEGQGKFEDGRCNMLRAFIVWRAVHSYIRFQAANFKQMLFNEALYKELCEQKEIHEDIVWEQSFKVLPREG</sequence>
<dbReference type="InterPro" id="IPR000651">
    <property type="entry name" value="Ras-like_Gua-exchang_fac_N"/>
</dbReference>
<organism evidence="5">
    <name type="scientific">Hexamita inflata</name>
    <dbReference type="NCBI Taxonomy" id="28002"/>
    <lineage>
        <taxon>Eukaryota</taxon>
        <taxon>Metamonada</taxon>
        <taxon>Diplomonadida</taxon>
        <taxon>Hexamitidae</taxon>
        <taxon>Hexamitinae</taxon>
        <taxon>Hexamita</taxon>
    </lineage>
</organism>
<dbReference type="EMBL" id="CAXDID020000149">
    <property type="protein sequence ID" value="CAL6041235.1"/>
    <property type="molecule type" value="Genomic_DNA"/>
</dbReference>
<comment type="caution">
    <text evidence="5">The sequence shown here is derived from an EMBL/GenBank/DDBJ whole genome shotgun (WGS) entry which is preliminary data.</text>
</comment>
<proteinExistence type="predicted"/>
<dbReference type="PANTHER" id="PTHR23113">
    <property type="entry name" value="GUANINE NUCLEOTIDE EXCHANGE FACTOR"/>
    <property type="match status" value="1"/>
</dbReference>
<accession>A0AA86NFC0</accession>
<dbReference type="SUPFAM" id="SSF48366">
    <property type="entry name" value="Ras GEF"/>
    <property type="match status" value="1"/>
</dbReference>
<dbReference type="InterPro" id="IPR023578">
    <property type="entry name" value="Ras_GEF_dom_sf"/>
</dbReference>
<evidence type="ECO:0000313" key="5">
    <source>
        <dbReference type="EMBL" id="CAI9918276.1"/>
    </source>
</evidence>
<evidence type="ECO:0000256" key="1">
    <source>
        <dbReference type="ARBA" id="ARBA00022658"/>
    </source>
</evidence>
<keyword evidence="7" id="KW-1185">Reference proteome</keyword>
<dbReference type="GO" id="GO:0005085">
    <property type="term" value="F:guanyl-nucleotide exchange factor activity"/>
    <property type="evidence" value="ECO:0007669"/>
    <property type="project" value="UniProtKB-KW"/>
</dbReference>
<evidence type="ECO:0000313" key="6">
    <source>
        <dbReference type="EMBL" id="CAL6041235.1"/>
    </source>
</evidence>
<gene>
    <name evidence="6" type="ORF">HINF_LOCUS38888</name>
    <name evidence="5" type="ORF">HINF_LOCUS5921</name>
</gene>
<reference evidence="5" key="1">
    <citation type="submission" date="2023-06" db="EMBL/GenBank/DDBJ databases">
        <authorList>
            <person name="Kurt Z."/>
        </authorList>
    </citation>
    <scope>NUCLEOTIDE SEQUENCE</scope>
</reference>
<feature type="domain" description="Ras-GEF" evidence="3">
    <location>
        <begin position="351"/>
        <end position="580"/>
    </location>
</feature>
<dbReference type="GO" id="GO:0007265">
    <property type="term" value="P:Ras protein signal transduction"/>
    <property type="evidence" value="ECO:0007669"/>
    <property type="project" value="TreeGrafter"/>
</dbReference>
<dbReference type="AlphaFoldDB" id="A0AA86NFC0"/>
<name>A0AA86NFC0_9EUKA</name>
<evidence type="ECO:0000259" key="3">
    <source>
        <dbReference type="PROSITE" id="PS50009"/>
    </source>
</evidence>
<evidence type="ECO:0000259" key="4">
    <source>
        <dbReference type="PROSITE" id="PS50212"/>
    </source>
</evidence>
<dbReference type="PROSITE" id="PS50212">
    <property type="entry name" value="RASGEF_NTER"/>
    <property type="match status" value="1"/>
</dbReference>
<protein>
    <submittedName>
        <fullName evidence="5">Ras guanine nucleotide exchange factor</fullName>
    </submittedName>
    <submittedName>
        <fullName evidence="6">Ras_guanine nucleotide exchange factor</fullName>
    </submittedName>
</protein>
<dbReference type="Proteomes" id="UP001642409">
    <property type="component" value="Unassembled WGS sequence"/>
</dbReference>
<dbReference type="InterPro" id="IPR008937">
    <property type="entry name" value="Ras-like_GEF"/>
</dbReference>
<dbReference type="PANTHER" id="PTHR23113:SF348">
    <property type="entry name" value="GUANYL-NUCLEOTIDE EXCHANGE FACTOR RASGEF, PUTATIVE (AFU_ORTHOLOGUE AFUA_1G04700)-RELATED"/>
    <property type="match status" value="1"/>
</dbReference>
<dbReference type="EMBL" id="CATOUU010000154">
    <property type="protein sequence ID" value="CAI9918276.1"/>
    <property type="molecule type" value="Genomic_DNA"/>
</dbReference>
<dbReference type="GO" id="GO:0005886">
    <property type="term" value="C:plasma membrane"/>
    <property type="evidence" value="ECO:0007669"/>
    <property type="project" value="TreeGrafter"/>
</dbReference>